<organism evidence="1 2">
    <name type="scientific">Glomus cerebriforme</name>
    <dbReference type="NCBI Taxonomy" id="658196"/>
    <lineage>
        <taxon>Eukaryota</taxon>
        <taxon>Fungi</taxon>
        <taxon>Fungi incertae sedis</taxon>
        <taxon>Mucoromycota</taxon>
        <taxon>Glomeromycotina</taxon>
        <taxon>Glomeromycetes</taxon>
        <taxon>Glomerales</taxon>
        <taxon>Glomeraceae</taxon>
        <taxon>Glomus</taxon>
    </lineage>
</organism>
<evidence type="ECO:0000313" key="2">
    <source>
        <dbReference type="Proteomes" id="UP000265703"/>
    </source>
</evidence>
<dbReference type="EMBL" id="QKYT01000412">
    <property type="protein sequence ID" value="RIA85650.1"/>
    <property type="molecule type" value="Genomic_DNA"/>
</dbReference>
<name>A0A397SHD1_9GLOM</name>
<accession>A0A397SHD1</accession>
<gene>
    <name evidence="1" type="ORF">C1645_781378</name>
</gene>
<dbReference type="Proteomes" id="UP000265703">
    <property type="component" value="Unassembled WGS sequence"/>
</dbReference>
<reference evidence="1 2" key="1">
    <citation type="submission" date="2018-06" db="EMBL/GenBank/DDBJ databases">
        <title>Comparative genomics reveals the genomic features of Rhizophagus irregularis, R. cerebriforme, R. diaphanum and Gigaspora rosea, and their symbiotic lifestyle signature.</title>
        <authorList>
            <person name="Morin E."/>
            <person name="San Clemente H."/>
            <person name="Chen E.C.H."/>
            <person name="De La Providencia I."/>
            <person name="Hainaut M."/>
            <person name="Kuo A."/>
            <person name="Kohler A."/>
            <person name="Murat C."/>
            <person name="Tang N."/>
            <person name="Roy S."/>
            <person name="Loubradou J."/>
            <person name="Henrissat B."/>
            <person name="Grigoriev I.V."/>
            <person name="Corradi N."/>
            <person name="Roux C."/>
            <person name="Martin F.M."/>
        </authorList>
    </citation>
    <scope>NUCLEOTIDE SEQUENCE [LARGE SCALE GENOMIC DNA]</scope>
    <source>
        <strain evidence="1 2">DAOM 227022</strain>
    </source>
</reference>
<dbReference type="AlphaFoldDB" id="A0A397SHD1"/>
<proteinExistence type="predicted"/>
<evidence type="ECO:0000313" key="1">
    <source>
        <dbReference type="EMBL" id="RIA85650.1"/>
    </source>
</evidence>
<comment type="caution">
    <text evidence="1">The sequence shown here is derived from an EMBL/GenBank/DDBJ whole genome shotgun (WGS) entry which is preliminary data.</text>
</comment>
<keyword evidence="2" id="KW-1185">Reference proteome</keyword>
<protein>
    <submittedName>
        <fullName evidence="1">Uncharacterized protein</fullName>
    </submittedName>
</protein>
<sequence>MGKVLFGNGKNLENIQLLAMQDLLETVMIIQVLYWQWIWMDFIKVIKSKQDRLIMIQTIP</sequence>